<keyword evidence="4" id="KW-0812">Transmembrane</keyword>
<evidence type="ECO:0000256" key="4">
    <source>
        <dbReference type="SAM" id="Phobius"/>
    </source>
</evidence>
<keyword evidence="3" id="KW-0067">ATP-binding</keyword>
<feature type="transmembrane region" description="Helical" evidence="4">
    <location>
        <begin position="66"/>
        <end position="86"/>
    </location>
</feature>
<dbReference type="InterPro" id="IPR051046">
    <property type="entry name" value="MurCDEF_CellWall_CoF430Synth"/>
</dbReference>
<feature type="transmembrane region" description="Helical" evidence="4">
    <location>
        <begin position="6"/>
        <end position="24"/>
    </location>
</feature>
<evidence type="ECO:0000259" key="5">
    <source>
        <dbReference type="Pfam" id="PF02875"/>
    </source>
</evidence>
<dbReference type="InterPro" id="IPR013221">
    <property type="entry name" value="Mur_ligase_cen"/>
</dbReference>
<feature type="domain" description="Mur ligase C-terminal" evidence="5">
    <location>
        <begin position="337"/>
        <end position="449"/>
    </location>
</feature>
<feature type="domain" description="Mur ligase central" evidence="6">
    <location>
        <begin position="143"/>
        <end position="289"/>
    </location>
</feature>
<comment type="caution">
    <text evidence="7">The sequence shown here is derived from an EMBL/GenBank/DDBJ whole genome shotgun (WGS) entry which is preliminary data.</text>
</comment>
<dbReference type="Gene3D" id="3.90.190.20">
    <property type="entry name" value="Mur ligase, C-terminal domain"/>
    <property type="match status" value="1"/>
</dbReference>
<feature type="transmembrane region" description="Helical" evidence="4">
    <location>
        <begin position="44"/>
        <end position="60"/>
    </location>
</feature>
<evidence type="ECO:0000259" key="6">
    <source>
        <dbReference type="Pfam" id="PF08245"/>
    </source>
</evidence>
<dbReference type="PANTHER" id="PTHR43024">
    <property type="entry name" value="UDP-N-ACETYLMURAMOYL-TRIPEPTIDE--D-ALANYL-D-ALANINE LIGASE"/>
    <property type="match status" value="1"/>
</dbReference>
<dbReference type="Gene3D" id="3.40.1190.10">
    <property type="entry name" value="Mur-like, catalytic domain"/>
    <property type="match status" value="1"/>
</dbReference>
<evidence type="ECO:0000313" key="7">
    <source>
        <dbReference type="EMBL" id="OGK23938.1"/>
    </source>
</evidence>
<dbReference type="SUPFAM" id="SSF53623">
    <property type="entry name" value="MurD-like peptide ligases, catalytic domain"/>
    <property type="match status" value="1"/>
</dbReference>
<dbReference type="Pfam" id="PF02875">
    <property type="entry name" value="Mur_ligase_C"/>
    <property type="match status" value="1"/>
</dbReference>
<dbReference type="Pfam" id="PF08245">
    <property type="entry name" value="Mur_ligase_M"/>
    <property type="match status" value="1"/>
</dbReference>
<dbReference type="Proteomes" id="UP000177159">
    <property type="component" value="Unassembled WGS sequence"/>
</dbReference>
<dbReference type="PANTHER" id="PTHR43024:SF1">
    <property type="entry name" value="UDP-N-ACETYLMURAMOYL-TRIPEPTIDE--D-ALANYL-D-ALANINE LIGASE"/>
    <property type="match status" value="1"/>
</dbReference>
<evidence type="ECO:0000256" key="3">
    <source>
        <dbReference type="ARBA" id="ARBA00022840"/>
    </source>
</evidence>
<accession>A0A1F7GYC6</accession>
<organism evidence="7 8">
    <name type="scientific">Candidatus Roizmanbacteria bacterium RIFCSPHIGHO2_02_FULL_37_24</name>
    <dbReference type="NCBI Taxonomy" id="1802037"/>
    <lineage>
        <taxon>Bacteria</taxon>
        <taxon>Candidatus Roizmaniibacteriota</taxon>
    </lineage>
</organism>
<dbReference type="InterPro" id="IPR036565">
    <property type="entry name" value="Mur-like_cat_sf"/>
</dbReference>
<dbReference type="SUPFAM" id="SSF53244">
    <property type="entry name" value="MurD-like peptide ligases, peptide-binding domain"/>
    <property type="match status" value="1"/>
</dbReference>
<reference evidence="7 8" key="1">
    <citation type="journal article" date="2016" name="Nat. Commun.">
        <title>Thousands of microbial genomes shed light on interconnected biogeochemical processes in an aquifer system.</title>
        <authorList>
            <person name="Anantharaman K."/>
            <person name="Brown C.T."/>
            <person name="Hug L.A."/>
            <person name="Sharon I."/>
            <person name="Castelle C.J."/>
            <person name="Probst A.J."/>
            <person name="Thomas B.C."/>
            <person name="Singh A."/>
            <person name="Wilkins M.J."/>
            <person name="Karaoz U."/>
            <person name="Brodie E.L."/>
            <person name="Williams K.H."/>
            <person name="Hubbard S.S."/>
            <person name="Banfield J.F."/>
        </authorList>
    </citation>
    <scope>NUCLEOTIDE SEQUENCE [LARGE SCALE GENOMIC DNA]</scope>
</reference>
<protein>
    <submittedName>
        <fullName evidence="7">Uncharacterized protein</fullName>
    </submittedName>
</protein>
<feature type="transmembrane region" description="Helical" evidence="4">
    <location>
        <begin position="93"/>
        <end position="114"/>
    </location>
</feature>
<dbReference type="GO" id="GO:0005524">
    <property type="term" value="F:ATP binding"/>
    <property type="evidence" value="ECO:0007669"/>
    <property type="project" value="UniProtKB-KW"/>
</dbReference>
<dbReference type="InterPro" id="IPR036615">
    <property type="entry name" value="Mur_ligase_C_dom_sf"/>
</dbReference>
<keyword evidence="1" id="KW-0436">Ligase</keyword>
<keyword evidence="2" id="KW-0547">Nucleotide-binding</keyword>
<dbReference type="GO" id="GO:0016881">
    <property type="term" value="F:acid-amino acid ligase activity"/>
    <property type="evidence" value="ECO:0007669"/>
    <property type="project" value="InterPro"/>
</dbReference>
<keyword evidence="4" id="KW-0472">Membrane</keyword>
<keyword evidence="4" id="KW-1133">Transmembrane helix</keyword>
<proteinExistence type="predicted"/>
<evidence type="ECO:0000256" key="2">
    <source>
        <dbReference type="ARBA" id="ARBA00022741"/>
    </source>
</evidence>
<dbReference type="EMBL" id="MFZM01000014">
    <property type="protein sequence ID" value="OGK23938.1"/>
    <property type="molecule type" value="Genomic_DNA"/>
</dbReference>
<sequence>MIMLIQILVAIKIIHQLLYNLYLWQLKEYRKDRFTEHIKRTQHAIIRAYLHLSILAPFSLRKLPRPTIKVILILFISIIINTLFIIRPDTITLLIGLMVTPITIIIALGIIFPIEWSIRYLAYKLAQRKIKRLKAKGLTVIGITGSYGKTSTKYFLTHTLSSRYKVHTTQRSINTPLAVSLTILKALADEHAFFIVEMGAYRRGEILELCKIAQPDIGIVTGIGSQHLALFGSQENIIKGKSELLRFLPSGALTLINKESTHQPLIPKNKKLNVVYYSKKDLQDRLKTVRIPDFLKVNTVPGLIIAERFNIPKKEILIVLNGLDEPEKTMKSSIGYKKATIIDDSFTTNENGFFEALKYLENLDFKKRFIIMPCLIELGERAQEVHIHIGKELRKSNVSTIVTTRDYFDSIKEGSNDSQNIHLITKPESIIKMLKQNLDKNTIVLIEGKVNQQIIDFLKK</sequence>
<dbReference type="InterPro" id="IPR004101">
    <property type="entry name" value="Mur_ligase_C"/>
</dbReference>
<evidence type="ECO:0000256" key="1">
    <source>
        <dbReference type="ARBA" id="ARBA00022598"/>
    </source>
</evidence>
<dbReference type="AlphaFoldDB" id="A0A1F7GYC6"/>
<evidence type="ECO:0000313" key="8">
    <source>
        <dbReference type="Proteomes" id="UP000177159"/>
    </source>
</evidence>
<gene>
    <name evidence="7" type="ORF">A3C24_00295</name>
</gene>
<name>A0A1F7GYC6_9BACT</name>